<reference evidence="1" key="1">
    <citation type="submission" date="2020-05" db="EMBL/GenBank/DDBJ databases">
        <authorList>
            <person name="Chiriac C."/>
            <person name="Salcher M."/>
            <person name="Ghai R."/>
            <person name="Kavagutti S V."/>
        </authorList>
    </citation>
    <scope>NUCLEOTIDE SEQUENCE</scope>
</reference>
<gene>
    <name evidence="1" type="ORF">UFOVP929_1</name>
</gene>
<name>A0A6J5PQB8_9CAUD</name>
<evidence type="ECO:0000313" key="1">
    <source>
        <dbReference type="EMBL" id="CAB4171541.1"/>
    </source>
</evidence>
<organism evidence="1">
    <name type="scientific">uncultured Caudovirales phage</name>
    <dbReference type="NCBI Taxonomy" id="2100421"/>
    <lineage>
        <taxon>Viruses</taxon>
        <taxon>Duplodnaviria</taxon>
        <taxon>Heunggongvirae</taxon>
        <taxon>Uroviricota</taxon>
        <taxon>Caudoviricetes</taxon>
        <taxon>Peduoviridae</taxon>
        <taxon>Maltschvirus</taxon>
        <taxon>Maltschvirus maltsch</taxon>
    </lineage>
</organism>
<feature type="non-terminal residue" evidence="1">
    <location>
        <position position="1"/>
    </location>
</feature>
<dbReference type="EMBL" id="LR796871">
    <property type="protein sequence ID" value="CAB4171541.1"/>
    <property type="molecule type" value="Genomic_DNA"/>
</dbReference>
<accession>A0A6J5PQB8</accession>
<protein>
    <submittedName>
        <fullName evidence="1">Uncharacterized protein</fullName>
    </submittedName>
</protein>
<sequence length="99" mass="11861">YRDVPDCLLVRARCEEDIVNIKEEMGHLGWWRDDEADYPYRMCCTPAEWAAALARITADIDYDNFKSSIKSEKRRKAYVRVWQAMRLIDDRNRLGDMLW</sequence>
<proteinExistence type="predicted"/>